<proteinExistence type="inferred from homology"/>
<comment type="subcellular location">
    <subcellularLocation>
        <location evidence="1 10">Nucleus</location>
    </subcellularLocation>
</comment>
<dbReference type="Gene3D" id="3.40.50.300">
    <property type="entry name" value="P-loop containing nucleotide triphosphate hydrolases"/>
    <property type="match status" value="1"/>
</dbReference>
<feature type="domain" description="BAH" evidence="12">
    <location>
        <begin position="49"/>
        <end position="197"/>
    </location>
</feature>
<dbReference type="CDD" id="cd00009">
    <property type="entry name" value="AAA"/>
    <property type="match status" value="1"/>
</dbReference>
<feature type="compositionally biased region" description="Basic and acidic residues" evidence="11">
    <location>
        <begin position="241"/>
        <end position="263"/>
    </location>
</feature>
<dbReference type="GO" id="GO:0003682">
    <property type="term" value="F:chromatin binding"/>
    <property type="evidence" value="ECO:0007669"/>
    <property type="project" value="InterPro"/>
</dbReference>
<dbReference type="InterPro" id="IPR048867">
    <property type="entry name" value="WHD_ORC1"/>
</dbReference>
<dbReference type="GO" id="GO:0006270">
    <property type="term" value="P:DNA replication initiation"/>
    <property type="evidence" value="ECO:0000318"/>
    <property type="project" value="GO_Central"/>
</dbReference>
<dbReference type="KEGG" id="ago:AGOS_AER133C"/>
<dbReference type="PANTHER" id="PTHR10763:SF23">
    <property type="entry name" value="ORIGIN RECOGNITION COMPLEX SUBUNIT 1"/>
    <property type="match status" value="1"/>
</dbReference>
<dbReference type="PROSITE" id="PS51038">
    <property type="entry name" value="BAH"/>
    <property type="match status" value="1"/>
</dbReference>
<feature type="compositionally biased region" description="Polar residues" evidence="11">
    <location>
        <begin position="363"/>
        <end position="375"/>
    </location>
</feature>
<keyword evidence="6 10" id="KW-0067">ATP-binding</keyword>
<keyword evidence="8 10" id="KW-0238">DNA-binding</keyword>
<keyword evidence="9 10" id="KW-0539">Nucleus</keyword>
<sequence>MAATLADFKGWQIIVTDESGSVIKDTGRRRRRRGDSKEIVRLQRKSDGLQLSCADSIVCKDPQTNSLSIYMIHEIRLNTASNYVELWCFGYLCWYEINPEEYYAQFLPEALDSCPDSLSSVERADYFREKFQLECNRSELYLTAELSEIYLKDLVSLAQVYDTDSFSPECVTQENQMTTFVVSSACEPDGNNFVAINIREVEDKIRRSDPETSKRYVKELTAITPAPVAKKKVTVQVSQRRRGEQPRREAANLKRVIVKHEEANDGQPCISPAPAKKELSQTIPAPSQDKDSNKEPTPAVAAPIKEQTPTTMASVDVSPKGPTLARKNSDRRAKNKTKEEQPPRRDTRGSIPDLNKRSEKPSRSQNSKAKSFVNSETDEEVSSPSDDHVTEDESDEYISDASTNSIQHRDLEGGLGKRGRNKENEEEADGAERRSSRARKGTSGPQKRKASRSPTKESRLATPKRAITKKNVSRAKKAYTPFSKLYKDPGEIPDLNKNKDFYRENHDWDISALENHFRSPTKQKSVETIFSKVKRQLNSTHSKEEIVKASNFEDYLPARENEFATIYLSMYSAIEAGTGTSIYIAGTPGVGKTLTVREVVKELLISSDRKELPQFQYIEINGLKMVKASDSYEVLWKKISGSTLTSGAAMESLEYYFKEVPQTKKRPVVVLLDELDALVTKNQDVMYNFFNWTTYENSKFVVVAVANTMDLPERQLGNKVSSRIGFTRIMFTGYTHEELKTIINLRLMDLNDSHFYVDPETGNSYLIQDGDTTQLPKDVSKLQKVRLKISEDAVEIASRKIASVSGDARRALKVCKRAVEIAEQDYMEKHGYAFDGQAQQRTSAFQPTSEELQKVEIHHITKALQETITSPTDTYLRRMSFTSKLFLYALVNLIKKSGAHEQTLGDIVDEIRLLLEVNGKNKYILEMKRVLFVGDNDEEENEQLRIISWDYLIDQLVETGIIIKQNLKNERMCAIKLNISFEEVCRNIMEDEVLKTL</sequence>
<keyword evidence="3 10" id="KW-0235">DNA replication</keyword>
<dbReference type="CDD" id="cd04720">
    <property type="entry name" value="BAH_Orc1p_Yeast"/>
    <property type="match status" value="1"/>
</dbReference>
<dbReference type="InParanoid" id="Q756Y1"/>
<keyword evidence="7" id="KW-0460">Magnesium</keyword>
<keyword evidence="4" id="KW-0479">Metal-binding</keyword>
<dbReference type="SUPFAM" id="SSF82061">
    <property type="entry name" value="BAH domain"/>
    <property type="match status" value="1"/>
</dbReference>
<dbReference type="FunFam" id="3.40.50.300:FF:000199">
    <property type="entry name" value="Origin recognition complex subunit 1"/>
    <property type="match status" value="1"/>
</dbReference>
<dbReference type="Pfam" id="PF00004">
    <property type="entry name" value="AAA"/>
    <property type="match status" value="1"/>
</dbReference>
<reference evidence="14" key="2">
    <citation type="journal article" date="2013" name="G3 (Bethesda)">
        <title>Genomes of Ashbya fungi isolated from insects reveal four mating-type loci, numerous translocations, lack of transposons, and distinct gene duplications.</title>
        <authorList>
            <person name="Dietrich F.S."/>
            <person name="Voegeli S."/>
            <person name="Kuo S."/>
            <person name="Philippsen P."/>
        </authorList>
    </citation>
    <scope>GENOME REANNOTATION</scope>
    <source>
        <strain evidence="14">ATCC 10895 / CBS 109.51 / FGSC 9923 / NRRL Y-1056</strain>
    </source>
</reference>
<dbReference type="AlphaFoldDB" id="Q756Y1"/>
<dbReference type="InterPro" id="IPR041083">
    <property type="entry name" value="AAA_lid_10"/>
</dbReference>
<evidence type="ECO:0000313" key="13">
    <source>
        <dbReference type="EMBL" id="AAS52816.2"/>
    </source>
</evidence>
<dbReference type="InterPro" id="IPR001025">
    <property type="entry name" value="BAH_dom"/>
</dbReference>
<dbReference type="GO" id="GO:0003688">
    <property type="term" value="F:DNA replication origin binding"/>
    <property type="evidence" value="ECO:0000318"/>
    <property type="project" value="GO_Central"/>
</dbReference>
<dbReference type="PANTHER" id="PTHR10763">
    <property type="entry name" value="CELL DIVISION CONTROL PROTEIN 6-RELATED"/>
    <property type="match status" value="1"/>
</dbReference>
<dbReference type="FunCoup" id="Q756Y1">
    <property type="interactions" value="490"/>
</dbReference>
<evidence type="ECO:0000256" key="11">
    <source>
        <dbReference type="SAM" id="MobiDB-lite"/>
    </source>
</evidence>
<comment type="function">
    <text evidence="10">Component of the origin recognition complex (ORC) that binds origins of replication. DNA-binding is ATP-dependent, however specific DNA sequences that define origins of replication have not been identified so far. ORC is required to assemble the pre-replication complex necessary to initiate DNA replication.</text>
</comment>
<protein>
    <recommendedName>
        <fullName evidence="10">Origin recognition complex subunit 1</fullName>
    </recommendedName>
</protein>
<feature type="region of interest" description="Disordered" evidence="11">
    <location>
        <begin position="233"/>
        <end position="473"/>
    </location>
</feature>
<dbReference type="GO" id="GO:0033314">
    <property type="term" value="P:mitotic DNA replication checkpoint signaling"/>
    <property type="evidence" value="ECO:0000318"/>
    <property type="project" value="GO_Central"/>
</dbReference>
<dbReference type="FunFam" id="2.30.30.490:FF:000067">
    <property type="entry name" value="Origin recognition complex subunit 1"/>
    <property type="match status" value="1"/>
</dbReference>
<evidence type="ECO:0000256" key="9">
    <source>
        <dbReference type="ARBA" id="ARBA00023242"/>
    </source>
</evidence>
<dbReference type="Pfam" id="PF21312">
    <property type="entry name" value="WHD_ORC1"/>
    <property type="match status" value="1"/>
</dbReference>
<dbReference type="SUPFAM" id="SSF52540">
    <property type="entry name" value="P-loop containing nucleoside triphosphate hydrolases"/>
    <property type="match status" value="1"/>
</dbReference>
<evidence type="ECO:0000256" key="6">
    <source>
        <dbReference type="ARBA" id="ARBA00022840"/>
    </source>
</evidence>
<dbReference type="GeneID" id="4621198"/>
<gene>
    <name evidence="13" type="ORF">AGOS_AER133C</name>
</gene>
<evidence type="ECO:0000256" key="8">
    <source>
        <dbReference type="ARBA" id="ARBA00023125"/>
    </source>
</evidence>
<dbReference type="SMART" id="SM00382">
    <property type="entry name" value="AAA"/>
    <property type="match status" value="1"/>
</dbReference>
<evidence type="ECO:0000256" key="5">
    <source>
        <dbReference type="ARBA" id="ARBA00022741"/>
    </source>
</evidence>
<dbReference type="GO" id="GO:0016887">
    <property type="term" value="F:ATP hydrolysis activity"/>
    <property type="evidence" value="ECO:0007669"/>
    <property type="project" value="InterPro"/>
</dbReference>
<dbReference type="STRING" id="284811.Q756Y1"/>
<dbReference type="InterPro" id="IPR003959">
    <property type="entry name" value="ATPase_AAA_core"/>
</dbReference>
<dbReference type="OrthoDB" id="1926878at2759"/>
<dbReference type="InterPro" id="IPR003593">
    <property type="entry name" value="AAA+_ATPase"/>
</dbReference>
<organism evidence="13 14">
    <name type="scientific">Eremothecium gossypii (strain ATCC 10895 / CBS 109.51 / FGSC 9923 / NRRL Y-1056)</name>
    <name type="common">Yeast</name>
    <name type="synonym">Ashbya gossypii</name>
    <dbReference type="NCBI Taxonomy" id="284811"/>
    <lineage>
        <taxon>Eukaryota</taxon>
        <taxon>Fungi</taxon>
        <taxon>Dikarya</taxon>
        <taxon>Ascomycota</taxon>
        <taxon>Saccharomycotina</taxon>
        <taxon>Saccharomycetes</taxon>
        <taxon>Saccharomycetales</taxon>
        <taxon>Saccharomycetaceae</taxon>
        <taxon>Eremothecium</taxon>
    </lineage>
</organism>
<feature type="compositionally biased region" description="Basic residues" evidence="11">
    <location>
        <begin position="436"/>
        <end position="451"/>
    </location>
</feature>
<dbReference type="InterPro" id="IPR050311">
    <property type="entry name" value="ORC1/CDC6"/>
</dbReference>
<evidence type="ECO:0000256" key="10">
    <source>
        <dbReference type="RuleBase" id="RU365058"/>
    </source>
</evidence>
<dbReference type="EMBL" id="AE016818">
    <property type="protein sequence ID" value="AAS52816.2"/>
    <property type="molecule type" value="Genomic_DNA"/>
</dbReference>
<evidence type="ECO:0000256" key="2">
    <source>
        <dbReference type="ARBA" id="ARBA00008398"/>
    </source>
</evidence>
<dbReference type="InterPro" id="IPR027417">
    <property type="entry name" value="P-loop_NTPase"/>
</dbReference>
<keyword evidence="14" id="KW-1185">Reference proteome</keyword>
<dbReference type="GO" id="GO:0005524">
    <property type="term" value="F:ATP binding"/>
    <property type="evidence" value="ECO:0007669"/>
    <property type="project" value="UniProtKB-KW"/>
</dbReference>
<comment type="similarity">
    <text evidence="2 10">Belongs to the ORC1 family.</text>
</comment>
<dbReference type="OMA" id="IMYNFFN"/>
<feature type="compositionally biased region" description="Basic and acidic residues" evidence="11">
    <location>
        <begin position="327"/>
        <end position="362"/>
    </location>
</feature>
<dbReference type="InterPro" id="IPR043151">
    <property type="entry name" value="BAH_sf"/>
</dbReference>
<feature type="compositionally biased region" description="Acidic residues" evidence="11">
    <location>
        <begin position="389"/>
        <end position="398"/>
    </location>
</feature>
<evidence type="ECO:0000256" key="7">
    <source>
        <dbReference type="ARBA" id="ARBA00022842"/>
    </source>
</evidence>
<dbReference type="GO" id="GO:0046872">
    <property type="term" value="F:metal ion binding"/>
    <property type="evidence" value="ECO:0007669"/>
    <property type="project" value="UniProtKB-KW"/>
</dbReference>
<dbReference type="Gene3D" id="1.10.8.60">
    <property type="match status" value="1"/>
</dbReference>
<comment type="subunit">
    <text evidence="10">ORC is composed of six subunits.</text>
</comment>
<accession>Q756Y1</accession>
<dbReference type="Pfam" id="PF17872">
    <property type="entry name" value="AAA_lid_10"/>
    <property type="match status" value="1"/>
</dbReference>
<evidence type="ECO:0000256" key="4">
    <source>
        <dbReference type="ARBA" id="ARBA00022723"/>
    </source>
</evidence>
<evidence type="ECO:0000259" key="12">
    <source>
        <dbReference type="PROSITE" id="PS51038"/>
    </source>
</evidence>
<dbReference type="eggNOG" id="KOG1514">
    <property type="taxonomic scope" value="Eukaryota"/>
</dbReference>
<evidence type="ECO:0000256" key="1">
    <source>
        <dbReference type="ARBA" id="ARBA00004123"/>
    </source>
</evidence>
<dbReference type="HOGENOM" id="CLU_012774_1_1_1"/>
<dbReference type="RefSeq" id="NP_984992.2">
    <property type="nucleotide sequence ID" value="NM_210346.2"/>
</dbReference>
<reference evidence="13 14" key="1">
    <citation type="journal article" date="2004" name="Science">
        <title>The Ashbya gossypii genome as a tool for mapping the ancient Saccharomyces cerevisiae genome.</title>
        <authorList>
            <person name="Dietrich F.S."/>
            <person name="Voegeli S."/>
            <person name="Brachat S."/>
            <person name="Lerch A."/>
            <person name="Gates K."/>
            <person name="Steiner S."/>
            <person name="Mohr C."/>
            <person name="Pohlmann R."/>
            <person name="Luedi P."/>
            <person name="Choi S."/>
            <person name="Wing R.A."/>
            <person name="Flavier A."/>
            <person name="Gaffney T.D."/>
            <person name="Philippsen P."/>
        </authorList>
    </citation>
    <scope>NUCLEOTIDE SEQUENCE [LARGE SCALE GENOMIC DNA]</scope>
    <source>
        <strain evidence="14">ATCC 10895 / CBS 109.51 / FGSC 9923 / NRRL Y-1056</strain>
    </source>
</reference>
<evidence type="ECO:0000256" key="3">
    <source>
        <dbReference type="ARBA" id="ARBA00022705"/>
    </source>
</evidence>
<name>Q756Y1_EREGS</name>
<evidence type="ECO:0000313" key="14">
    <source>
        <dbReference type="Proteomes" id="UP000000591"/>
    </source>
</evidence>
<dbReference type="GO" id="GO:0005664">
    <property type="term" value="C:nuclear origin of replication recognition complex"/>
    <property type="evidence" value="ECO:0000318"/>
    <property type="project" value="GO_Central"/>
</dbReference>
<dbReference type="Gene3D" id="2.30.30.490">
    <property type="match status" value="1"/>
</dbReference>
<dbReference type="Proteomes" id="UP000000591">
    <property type="component" value="Chromosome V"/>
</dbReference>
<keyword evidence="5 10" id="KW-0547">Nucleotide-binding</keyword>